<dbReference type="PROSITE" id="PS00455">
    <property type="entry name" value="AMP_BINDING"/>
    <property type="match status" value="2"/>
</dbReference>
<dbReference type="Proteomes" id="UP000695802">
    <property type="component" value="Unassembled WGS sequence"/>
</dbReference>
<dbReference type="InterPro" id="IPR001242">
    <property type="entry name" value="Condensation_dom"/>
</dbReference>
<dbReference type="CDD" id="cd19531">
    <property type="entry name" value="LCL_NRPS-like"/>
    <property type="match status" value="2"/>
</dbReference>
<dbReference type="InterPro" id="IPR009081">
    <property type="entry name" value="PP-bd_ACP"/>
</dbReference>
<sequence length="1828" mass="200239">RWAQRNAHAAFDLEQAPLLRAMVIREGEQQHALLLCLHHIVSDGWSMGVLMREFGMLYGAYVTGATDVALPPLPIQYADYAHWQRGWLRDQVLDAQAEFWAEQLSDLPALLELPTDRVRPPQKQYLGGMVTFELPSALVARIEALSRDHGATLFMSLLAVFQLLLARLSGKTDFAVGTPTAHRTHSELEGLIGFFANTLVIRSRVNPHDDFIAHLQEVRRRTLGAYEHQDLPIEAARVSLERSLSYTPLFQTMFSLNNALGELPDWPGMRLTAIGNQGDDVHAKFDVSVDLRPMDGGGFWGVLVYDKALFDAATMHRWAQWYVQLVESVLASPRTAVGTLALMTGVERQCLLEDWSRVADTVSNEDLVARFERKAQSRPDGIALIQGERSLTYAELDRRSNQLAHALIGLGVGPESIVAIAVPRSFEMLIGALGVWKAGAAYLPMDLSQPAERLDEIAVDSGVSVVLQMSGSATDLPIERLCLDEMALADQPQIRPAVVREAGQLAYVIYTSGSTGRPKGVMVTHAGVRNQISAFSDYLALTETDRVLQFANFSFDTSVEEIFAPLSCGAALVLRTEEWLADADIFWTLCEASQITIVDLPAQFFNLIAQARRAVPLCVRCIVSGGEAIGEAALQAWFSVAGYRPALFNTYGPTETTISVAVHVVTAREGDWRVLGRPIANTEFYLLDTHLEPVPIGVSGELFVGGLQVARGYHGRPDLTAERFVPDPFLPGARLYRTGDLARWRADGTLEYLGRNDHQVKLRGYRIELGEIESRLCECSGIAQALALVREDVAGDKRLVAYVSAQDAAVLEAEELKGLLSRQLPGYMVPSAIVVLAAFPLTANGKIDRKALPAPERGVEGAGYVAPRTAAEVQLAQVWGELLGVDPVSVESNFFALGGHSLLAVRMISQVRSLHGWEISIRQVFETPTIAGLAATLGKASSLQAPPLRRRETRDAVSPLSFAQQRLWFLWRLEGPSPTYNIPLGLRLHGRLSVAAVIHSLRDIVQRHEALRTRFVEVDGEPQQVVEPSLILDVPVLDVSALSPEQGEAQVRRWAQRNAHAAFDLEQAPLLRAMVIREGEQQHALLLCLHHIVSDGWSMGVLMREFGELYAHYADALPVALAELPIQYPDYAQWQRGWLREEVLEAQAAYWVAELADVPALLELPTDRVRPAQKQYRGGSVPVALPASLVGRLEALARGRGATLFMGLLAGFQVLLARLSGQADFAVGTPSANRSHSELEGLIGFFVNTLVIRSGLNLHQGFAAHLDEVRRRTLGAYEHQDLPFEQLVDRVNPERSLSYAPLFQAMFSLNNAVGELPSWPGMRLEGIAGEAGVQAKFDVSLDLQPGADGGVSGALIYDAALFDAATVQRWAQWYGQLLESALASVHMAVGALTFMTHEERAGVLTRWNATARPLPDLDLLMQFERCAELQPDRPAIAHSQGTLSYAELDRRSNRLAHELIQRGIGAEMVVGLCLSRSPELLIAMLAVWKAGAAYLPLDPEHPAERLAQMLADSDAVLTLVSPSTRPDIPGTCLTVAEQAWASQPMHRPARSNDQSRLAYVIYTSGSTGRPKGVMVTQASVTNLGMALRAELASAGVELIGRWGWNAPYVFDASVQALAGLGAGMTLCLLDDAHRQDPEALMAYLEAQGIDLLDGTPAQMELLKTRFPQARLPALLIGGEAIAPSLWAWLAKASQGRAINVYGPTECTVDASAERIDAQELPNVGHPLSNTQLYVLNEQLEPAPVNSVGELYIGGVGVARGYTQRPDLTADRFVPSPFDGPGARLYRTGDRVRWLASGRLDYLGRLDHQVKLRGYRIELGEVESRLREQ</sequence>
<feature type="domain" description="Carrier" evidence="4">
    <location>
        <begin position="866"/>
        <end position="941"/>
    </location>
</feature>
<name>A0ABS3B8Q0_9XANT</name>
<dbReference type="PROSITE" id="PS50075">
    <property type="entry name" value="CARRIER"/>
    <property type="match status" value="1"/>
</dbReference>
<comment type="cofactor">
    <cofactor evidence="1">
        <name>pantetheine 4'-phosphate</name>
        <dbReference type="ChEBI" id="CHEBI:47942"/>
    </cofactor>
</comment>
<dbReference type="Gene3D" id="3.40.50.980">
    <property type="match status" value="4"/>
</dbReference>
<evidence type="ECO:0000313" key="6">
    <source>
        <dbReference type="Proteomes" id="UP000695802"/>
    </source>
</evidence>
<comment type="caution">
    <text evidence="5">The sequence shown here is derived from an EMBL/GenBank/DDBJ whole genome shotgun (WGS) entry which is preliminary data.</text>
</comment>
<feature type="non-terminal residue" evidence="5">
    <location>
        <position position="1"/>
    </location>
</feature>
<dbReference type="PROSITE" id="PS00012">
    <property type="entry name" value="PHOSPHOPANTETHEINE"/>
    <property type="match status" value="1"/>
</dbReference>
<dbReference type="InterPro" id="IPR000873">
    <property type="entry name" value="AMP-dep_synth/lig_dom"/>
</dbReference>
<dbReference type="SMART" id="SM00823">
    <property type="entry name" value="PKS_PP"/>
    <property type="match status" value="1"/>
</dbReference>
<dbReference type="Gene3D" id="3.30.300.30">
    <property type="match status" value="2"/>
</dbReference>
<dbReference type="PANTHER" id="PTHR45527:SF1">
    <property type="entry name" value="FATTY ACID SYNTHASE"/>
    <property type="match status" value="1"/>
</dbReference>
<dbReference type="PANTHER" id="PTHR45527">
    <property type="entry name" value="NONRIBOSOMAL PEPTIDE SYNTHETASE"/>
    <property type="match status" value="1"/>
</dbReference>
<organism evidence="5 6">
    <name type="scientific">Xanthomonas bonasiae</name>
    <dbReference type="NCBI Taxonomy" id="2810351"/>
    <lineage>
        <taxon>Bacteria</taxon>
        <taxon>Pseudomonadati</taxon>
        <taxon>Pseudomonadota</taxon>
        <taxon>Gammaproteobacteria</taxon>
        <taxon>Lysobacterales</taxon>
        <taxon>Lysobacteraceae</taxon>
        <taxon>Xanthomonas</taxon>
    </lineage>
</organism>
<proteinExistence type="predicted"/>
<dbReference type="InterPro" id="IPR023213">
    <property type="entry name" value="CAT-like_dom_sf"/>
</dbReference>
<dbReference type="NCBIfam" id="TIGR01733">
    <property type="entry name" value="AA-adenyl-dom"/>
    <property type="match status" value="2"/>
</dbReference>
<dbReference type="Pfam" id="PF13193">
    <property type="entry name" value="AMP-binding_C"/>
    <property type="match status" value="1"/>
</dbReference>
<keyword evidence="6" id="KW-1185">Reference proteome</keyword>
<dbReference type="SUPFAM" id="SSF56801">
    <property type="entry name" value="Acetyl-CoA synthetase-like"/>
    <property type="match status" value="2"/>
</dbReference>
<dbReference type="Pfam" id="PF00668">
    <property type="entry name" value="Condensation"/>
    <property type="match status" value="2"/>
</dbReference>
<dbReference type="Gene3D" id="2.30.38.10">
    <property type="entry name" value="Luciferase, Domain 3"/>
    <property type="match status" value="2"/>
</dbReference>
<dbReference type="Gene3D" id="3.30.559.10">
    <property type="entry name" value="Chloramphenicol acetyltransferase-like domain"/>
    <property type="match status" value="2"/>
</dbReference>
<keyword evidence="3" id="KW-0597">Phosphoprotein</keyword>
<dbReference type="SUPFAM" id="SSF47336">
    <property type="entry name" value="ACP-like"/>
    <property type="match status" value="1"/>
</dbReference>
<keyword evidence="2" id="KW-0596">Phosphopantetheine</keyword>
<dbReference type="InterPro" id="IPR020845">
    <property type="entry name" value="AMP-binding_CS"/>
</dbReference>
<dbReference type="Gene3D" id="3.30.559.30">
    <property type="entry name" value="Nonribosomal peptide synthetase, condensation domain"/>
    <property type="match status" value="2"/>
</dbReference>
<evidence type="ECO:0000256" key="1">
    <source>
        <dbReference type="ARBA" id="ARBA00001957"/>
    </source>
</evidence>
<evidence type="ECO:0000259" key="4">
    <source>
        <dbReference type="PROSITE" id="PS50075"/>
    </source>
</evidence>
<evidence type="ECO:0000256" key="2">
    <source>
        <dbReference type="ARBA" id="ARBA00022450"/>
    </source>
</evidence>
<protein>
    <submittedName>
        <fullName evidence="5">Amino acid adenylation domain-containing protein</fullName>
    </submittedName>
</protein>
<dbReference type="SUPFAM" id="SSF52777">
    <property type="entry name" value="CoA-dependent acyltransferases"/>
    <property type="match status" value="4"/>
</dbReference>
<evidence type="ECO:0000256" key="3">
    <source>
        <dbReference type="ARBA" id="ARBA00022553"/>
    </source>
</evidence>
<evidence type="ECO:0000313" key="5">
    <source>
        <dbReference type="EMBL" id="MBN6104990.1"/>
    </source>
</evidence>
<dbReference type="InterPro" id="IPR020806">
    <property type="entry name" value="PKS_PP-bd"/>
</dbReference>
<dbReference type="Gene3D" id="1.10.1200.10">
    <property type="entry name" value="ACP-like"/>
    <property type="match status" value="1"/>
</dbReference>
<dbReference type="InterPro" id="IPR010071">
    <property type="entry name" value="AA_adenyl_dom"/>
</dbReference>
<dbReference type="InterPro" id="IPR006162">
    <property type="entry name" value="Ppantetheine_attach_site"/>
</dbReference>
<dbReference type="Pfam" id="PF00501">
    <property type="entry name" value="AMP-binding"/>
    <property type="match status" value="2"/>
</dbReference>
<dbReference type="Pfam" id="PF00550">
    <property type="entry name" value="PP-binding"/>
    <property type="match status" value="1"/>
</dbReference>
<gene>
    <name evidence="5" type="ORF">JR064_22865</name>
</gene>
<dbReference type="InterPro" id="IPR045851">
    <property type="entry name" value="AMP-bd_C_sf"/>
</dbReference>
<dbReference type="InterPro" id="IPR036736">
    <property type="entry name" value="ACP-like_sf"/>
</dbReference>
<dbReference type="InterPro" id="IPR025110">
    <property type="entry name" value="AMP-bd_C"/>
</dbReference>
<feature type="non-terminal residue" evidence="5">
    <location>
        <position position="1828"/>
    </location>
</feature>
<dbReference type="CDD" id="cd05930">
    <property type="entry name" value="A_NRPS"/>
    <property type="match status" value="2"/>
</dbReference>
<accession>A0ABS3B8Q0</accession>
<reference evidence="5 6" key="1">
    <citation type="submission" date="2021-02" db="EMBL/GenBank/DDBJ databases">
        <title>Taxonomically Unique Crown Gall-Associated Xanthomonas Stains Have Deficiency in Virulence Repertories.</title>
        <authorList>
            <person name="Mafakheri H."/>
            <person name="Taghavi S.M."/>
            <person name="Dimkic I."/>
            <person name="Nemanja K."/>
            <person name="Osdaghi E."/>
        </authorList>
    </citation>
    <scope>NUCLEOTIDE SEQUENCE [LARGE SCALE GENOMIC DNA]</scope>
    <source>
        <strain evidence="5 6">FX4</strain>
    </source>
</reference>
<dbReference type="EMBL" id="JAFIWB010000057">
    <property type="protein sequence ID" value="MBN6104990.1"/>
    <property type="molecule type" value="Genomic_DNA"/>
</dbReference>